<sequence length="450" mass="49218">MTAAIFVLVMEILESWAYLENSSSLVLYLSEHMHMSPSTAANNLTNFMGTAFLLALLGSFFSDVFFTTYRIYLISATMEFLGLVVLTLQAKSASLKPPPCNGDASYCEEVHGGKAVMLFAGIYLVAIGVGGIKGFLLTHGAEQFDESTVRGRMQRSTFFNYFVFCLSCGGLIAETLVIWVEDNKGWQWYFGMSTLAILLSASVFLAGSGTYRNRIPSGSPLTTMLKVLVASGVNSFRLRSSNRSSNNSTADMVTSPSNMTTIPKDVTHLERAVVQPRRAWLECSVEQVEDVKSVIRILPIFACAVILNCCLAQLSTFSVQQAATMDTKLMSLNVPPASFPIFPILLFTILAPVYDHVILPFARRATKSVMGITHLQRIGMGLVLSIVAIAVAAMVEIKRKRVAAASSMTGSGEPLPITFFWVTLQYLFLGSADHFTLVGLHEFFFSEAPT</sequence>
<evidence type="ECO:0000256" key="6">
    <source>
        <dbReference type="SAM" id="Phobius"/>
    </source>
</evidence>
<keyword evidence="8" id="KW-1185">Reference proteome</keyword>
<evidence type="ECO:0000256" key="5">
    <source>
        <dbReference type="ARBA" id="ARBA00023136"/>
    </source>
</evidence>
<name>A0AAN7JRZ8_9MYRT</name>
<organism evidence="7 8">
    <name type="scientific">Trapa incisa</name>
    <dbReference type="NCBI Taxonomy" id="236973"/>
    <lineage>
        <taxon>Eukaryota</taxon>
        <taxon>Viridiplantae</taxon>
        <taxon>Streptophyta</taxon>
        <taxon>Embryophyta</taxon>
        <taxon>Tracheophyta</taxon>
        <taxon>Spermatophyta</taxon>
        <taxon>Magnoliopsida</taxon>
        <taxon>eudicotyledons</taxon>
        <taxon>Gunneridae</taxon>
        <taxon>Pentapetalae</taxon>
        <taxon>rosids</taxon>
        <taxon>malvids</taxon>
        <taxon>Myrtales</taxon>
        <taxon>Lythraceae</taxon>
        <taxon>Trapa</taxon>
    </lineage>
</organism>
<feature type="transmembrane region" description="Helical" evidence="6">
    <location>
        <begin position="378"/>
        <end position="397"/>
    </location>
</feature>
<evidence type="ECO:0000313" key="8">
    <source>
        <dbReference type="Proteomes" id="UP001345219"/>
    </source>
</evidence>
<feature type="transmembrane region" description="Helical" evidence="6">
    <location>
        <begin position="186"/>
        <end position="207"/>
    </location>
</feature>
<feature type="transmembrane region" description="Helical" evidence="6">
    <location>
        <begin position="158"/>
        <end position="180"/>
    </location>
</feature>
<evidence type="ECO:0000256" key="2">
    <source>
        <dbReference type="ARBA" id="ARBA00005982"/>
    </source>
</evidence>
<dbReference type="SUPFAM" id="SSF103473">
    <property type="entry name" value="MFS general substrate transporter"/>
    <property type="match status" value="1"/>
</dbReference>
<evidence type="ECO:0000256" key="1">
    <source>
        <dbReference type="ARBA" id="ARBA00004141"/>
    </source>
</evidence>
<dbReference type="Proteomes" id="UP001345219">
    <property type="component" value="Chromosome 16"/>
</dbReference>
<feature type="transmembrane region" description="Helical" evidence="6">
    <location>
        <begin position="337"/>
        <end position="357"/>
    </location>
</feature>
<reference evidence="7 8" key="1">
    <citation type="journal article" date="2023" name="Hortic Res">
        <title>Pangenome of water caltrop reveals structural variations and asymmetric subgenome divergence after allopolyploidization.</title>
        <authorList>
            <person name="Zhang X."/>
            <person name="Chen Y."/>
            <person name="Wang L."/>
            <person name="Yuan Y."/>
            <person name="Fang M."/>
            <person name="Shi L."/>
            <person name="Lu R."/>
            <person name="Comes H.P."/>
            <person name="Ma Y."/>
            <person name="Chen Y."/>
            <person name="Huang G."/>
            <person name="Zhou Y."/>
            <person name="Zheng Z."/>
            <person name="Qiu Y."/>
        </authorList>
    </citation>
    <scope>NUCLEOTIDE SEQUENCE [LARGE SCALE GENOMIC DNA]</scope>
    <source>
        <tissue evidence="7">Roots</tissue>
    </source>
</reference>
<feature type="transmembrane region" description="Helical" evidence="6">
    <location>
        <begin position="69"/>
        <end position="88"/>
    </location>
</feature>
<comment type="caution">
    <text evidence="7">The sequence shown here is derived from an EMBL/GenBank/DDBJ whole genome shotgun (WGS) entry which is preliminary data.</text>
</comment>
<feature type="transmembrane region" description="Helical" evidence="6">
    <location>
        <begin position="41"/>
        <end position="62"/>
    </location>
</feature>
<dbReference type="EMBL" id="JAXIOK010000016">
    <property type="protein sequence ID" value="KAK4752563.1"/>
    <property type="molecule type" value="Genomic_DNA"/>
</dbReference>
<dbReference type="GO" id="GO:0022857">
    <property type="term" value="F:transmembrane transporter activity"/>
    <property type="evidence" value="ECO:0007669"/>
    <property type="project" value="InterPro"/>
</dbReference>
<accession>A0AAN7JRZ8</accession>
<gene>
    <name evidence="7" type="ORF">SAY87_021361</name>
</gene>
<dbReference type="PANTHER" id="PTHR11654">
    <property type="entry name" value="OLIGOPEPTIDE TRANSPORTER-RELATED"/>
    <property type="match status" value="1"/>
</dbReference>
<keyword evidence="4 6" id="KW-1133">Transmembrane helix</keyword>
<evidence type="ECO:0000256" key="4">
    <source>
        <dbReference type="ARBA" id="ARBA00022989"/>
    </source>
</evidence>
<keyword evidence="3 6" id="KW-0812">Transmembrane</keyword>
<keyword evidence="5 6" id="KW-0472">Membrane</keyword>
<comment type="subcellular location">
    <subcellularLocation>
        <location evidence="1">Membrane</location>
        <topology evidence="1">Multi-pass membrane protein</topology>
    </subcellularLocation>
</comment>
<dbReference type="InterPro" id="IPR000109">
    <property type="entry name" value="POT_fam"/>
</dbReference>
<evidence type="ECO:0000256" key="3">
    <source>
        <dbReference type="ARBA" id="ARBA00022692"/>
    </source>
</evidence>
<feature type="transmembrane region" description="Helical" evidence="6">
    <location>
        <begin position="297"/>
        <end position="317"/>
    </location>
</feature>
<dbReference type="InterPro" id="IPR036259">
    <property type="entry name" value="MFS_trans_sf"/>
</dbReference>
<protein>
    <submittedName>
        <fullName evidence="7">Uncharacterized protein</fullName>
    </submittedName>
</protein>
<dbReference type="Pfam" id="PF00854">
    <property type="entry name" value="PTR2"/>
    <property type="match status" value="1"/>
</dbReference>
<feature type="transmembrane region" description="Helical" evidence="6">
    <location>
        <begin position="115"/>
        <end position="137"/>
    </location>
</feature>
<comment type="similarity">
    <text evidence="2">Belongs to the major facilitator superfamily. Proton-dependent oligopeptide transporter (POT/PTR) (TC 2.A.17) family.</text>
</comment>
<feature type="transmembrane region" description="Helical" evidence="6">
    <location>
        <begin position="417"/>
        <end position="440"/>
    </location>
</feature>
<dbReference type="Gene3D" id="1.20.1250.20">
    <property type="entry name" value="MFS general substrate transporter like domains"/>
    <property type="match status" value="1"/>
</dbReference>
<proteinExistence type="inferred from homology"/>
<dbReference type="AlphaFoldDB" id="A0AAN7JRZ8"/>
<evidence type="ECO:0000313" key="7">
    <source>
        <dbReference type="EMBL" id="KAK4752563.1"/>
    </source>
</evidence>
<dbReference type="GO" id="GO:0016020">
    <property type="term" value="C:membrane"/>
    <property type="evidence" value="ECO:0007669"/>
    <property type="project" value="UniProtKB-SubCell"/>
</dbReference>